<keyword evidence="1" id="KW-0805">Transcription regulation</keyword>
<evidence type="ECO:0000313" key="6">
    <source>
        <dbReference type="Proteomes" id="UP001597169"/>
    </source>
</evidence>
<name>A0ABW3PXI3_9BACL</name>
<dbReference type="PANTHER" id="PTHR43280">
    <property type="entry name" value="ARAC-FAMILY TRANSCRIPTIONAL REGULATOR"/>
    <property type="match status" value="1"/>
</dbReference>
<dbReference type="Proteomes" id="UP001597169">
    <property type="component" value="Unassembled WGS sequence"/>
</dbReference>
<dbReference type="PANTHER" id="PTHR43280:SF28">
    <property type="entry name" value="HTH-TYPE TRANSCRIPTIONAL ACTIVATOR RHAS"/>
    <property type="match status" value="1"/>
</dbReference>
<dbReference type="SUPFAM" id="SSF46689">
    <property type="entry name" value="Homeodomain-like"/>
    <property type="match status" value="2"/>
</dbReference>
<evidence type="ECO:0000256" key="1">
    <source>
        <dbReference type="ARBA" id="ARBA00023015"/>
    </source>
</evidence>
<accession>A0ABW3PXI3</accession>
<dbReference type="InterPro" id="IPR018062">
    <property type="entry name" value="HTH_AraC-typ_CS"/>
</dbReference>
<sequence>MNKELLKENRVHGNPMYPVSVYPSVDQLNGDSILDCHWHDEMEFILIERGSAVFHIDMNIYEAQAGDAIFVGSGEIHAGYLQGEERCVFSAIVFDPAWLSSASFDSLQEKMMDPILKRKLLPPRHISRHTEWGRSVLSHIDRILLEHELMKPTMELSTKAHLYLILAEMYTYMQQAADLGNNIAAGSPDKIERLKTALGYIHDHYSEPIKLKDLSEHINMSEGHFCRFFKQMVQKSPIDYINNYRIQRACKLLENTNYKVVDIAMEVGYDNLSYFITLFKKQKKMTPSQYRKLFFEQISLDPISVT</sequence>
<evidence type="ECO:0000313" key="5">
    <source>
        <dbReference type="EMBL" id="MFD1128681.1"/>
    </source>
</evidence>
<evidence type="ECO:0000259" key="4">
    <source>
        <dbReference type="PROSITE" id="PS01124"/>
    </source>
</evidence>
<dbReference type="EMBL" id="JBHTKX010000001">
    <property type="protein sequence ID" value="MFD1128681.1"/>
    <property type="molecule type" value="Genomic_DNA"/>
</dbReference>
<dbReference type="InterPro" id="IPR014710">
    <property type="entry name" value="RmlC-like_jellyroll"/>
</dbReference>
<dbReference type="InterPro" id="IPR018060">
    <property type="entry name" value="HTH_AraC"/>
</dbReference>
<keyword evidence="6" id="KW-1185">Reference proteome</keyword>
<dbReference type="RefSeq" id="WP_251584393.1">
    <property type="nucleotide sequence ID" value="NZ_JBHTKX010000001.1"/>
</dbReference>
<protein>
    <submittedName>
        <fullName evidence="5">AraC family transcriptional regulator</fullName>
    </submittedName>
</protein>
<dbReference type="PRINTS" id="PR00032">
    <property type="entry name" value="HTHARAC"/>
</dbReference>
<dbReference type="Gene3D" id="1.10.10.60">
    <property type="entry name" value="Homeodomain-like"/>
    <property type="match status" value="2"/>
</dbReference>
<dbReference type="InterPro" id="IPR020449">
    <property type="entry name" value="Tscrpt_reg_AraC-type_HTH"/>
</dbReference>
<dbReference type="SMART" id="SM00342">
    <property type="entry name" value="HTH_ARAC"/>
    <property type="match status" value="1"/>
</dbReference>
<dbReference type="Pfam" id="PF02311">
    <property type="entry name" value="AraC_binding"/>
    <property type="match status" value="1"/>
</dbReference>
<dbReference type="InterPro" id="IPR037923">
    <property type="entry name" value="HTH-like"/>
</dbReference>
<gene>
    <name evidence="5" type="ORF">ACFQ3J_10890</name>
</gene>
<feature type="domain" description="HTH araC/xylS-type" evidence="4">
    <location>
        <begin position="195"/>
        <end position="293"/>
    </location>
</feature>
<reference evidence="6" key="1">
    <citation type="journal article" date="2019" name="Int. J. Syst. Evol. Microbiol.">
        <title>The Global Catalogue of Microorganisms (GCM) 10K type strain sequencing project: providing services to taxonomists for standard genome sequencing and annotation.</title>
        <authorList>
            <consortium name="The Broad Institute Genomics Platform"/>
            <consortium name="The Broad Institute Genome Sequencing Center for Infectious Disease"/>
            <person name="Wu L."/>
            <person name="Ma J."/>
        </authorList>
    </citation>
    <scope>NUCLEOTIDE SEQUENCE [LARGE SCALE GENOMIC DNA]</scope>
    <source>
        <strain evidence="6">CCUG 53519</strain>
    </source>
</reference>
<evidence type="ECO:0000256" key="2">
    <source>
        <dbReference type="ARBA" id="ARBA00023125"/>
    </source>
</evidence>
<dbReference type="SUPFAM" id="SSF51215">
    <property type="entry name" value="Regulatory protein AraC"/>
    <property type="match status" value="1"/>
</dbReference>
<comment type="caution">
    <text evidence="5">The sequence shown here is derived from an EMBL/GenBank/DDBJ whole genome shotgun (WGS) entry which is preliminary data.</text>
</comment>
<dbReference type="Pfam" id="PF12833">
    <property type="entry name" value="HTH_18"/>
    <property type="match status" value="1"/>
</dbReference>
<dbReference type="CDD" id="cd02208">
    <property type="entry name" value="cupin_RmlC-like"/>
    <property type="match status" value="1"/>
</dbReference>
<dbReference type="Gene3D" id="2.60.120.10">
    <property type="entry name" value="Jelly Rolls"/>
    <property type="match status" value="1"/>
</dbReference>
<keyword evidence="2" id="KW-0238">DNA-binding</keyword>
<organism evidence="5 6">
    <name type="scientific">Paenibacillus provencensis</name>
    <dbReference type="NCBI Taxonomy" id="441151"/>
    <lineage>
        <taxon>Bacteria</taxon>
        <taxon>Bacillati</taxon>
        <taxon>Bacillota</taxon>
        <taxon>Bacilli</taxon>
        <taxon>Bacillales</taxon>
        <taxon>Paenibacillaceae</taxon>
        <taxon>Paenibacillus</taxon>
    </lineage>
</organism>
<dbReference type="PROSITE" id="PS00041">
    <property type="entry name" value="HTH_ARAC_FAMILY_1"/>
    <property type="match status" value="1"/>
</dbReference>
<dbReference type="InterPro" id="IPR009057">
    <property type="entry name" value="Homeodomain-like_sf"/>
</dbReference>
<keyword evidence="3" id="KW-0804">Transcription</keyword>
<dbReference type="InterPro" id="IPR003313">
    <property type="entry name" value="AraC-bd"/>
</dbReference>
<evidence type="ECO:0000256" key="3">
    <source>
        <dbReference type="ARBA" id="ARBA00023163"/>
    </source>
</evidence>
<proteinExistence type="predicted"/>
<dbReference type="PROSITE" id="PS01124">
    <property type="entry name" value="HTH_ARAC_FAMILY_2"/>
    <property type="match status" value="1"/>
</dbReference>